<gene>
    <name evidence="8" type="ORF">FCN18_09900</name>
</gene>
<protein>
    <submittedName>
        <fullName evidence="8">Zinc-binding dehydrogenase</fullName>
    </submittedName>
</protein>
<evidence type="ECO:0000256" key="3">
    <source>
        <dbReference type="ARBA" id="ARBA00022723"/>
    </source>
</evidence>
<dbReference type="Pfam" id="PF00107">
    <property type="entry name" value="ADH_zinc_N"/>
    <property type="match status" value="1"/>
</dbReference>
<evidence type="ECO:0000256" key="1">
    <source>
        <dbReference type="ARBA" id="ARBA00001947"/>
    </source>
</evidence>
<evidence type="ECO:0000313" key="9">
    <source>
        <dbReference type="Proteomes" id="UP000309992"/>
    </source>
</evidence>
<comment type="cofactor">
    <cofactor evidence="1">
        <name>Zn(2+)</name>
        <dbReference type="ChEBI" id="CHEBI:29105"/>
    </cofactor>
</comment>
<feature type="domain" description="Alcohol dehydrogenase-like C-terminal" evidence="6">
    <location>
        <begin position="176"/>
        <end position="301"/>
    </location>
</feature>
<dbReference type="SUPFAM" id="SSF51735">
    <property type="entry name" value="NAD(P)-binding Rossmann-fold domains"/>
    <property type="match status" value="1"/>
</dbReference>
<proteinExistence type="inferred from homology"/>
<dbReference type="Proteomes" id="UP000309992">
    <property type="component" value="Unassembled WGS sequence"/>
</dbReference>
<evidence type="ECO:0000256" key="2">
    <source>
        <dbReference type="ARBA" id="ARBA00008072"/>
    </source>
</evidence>
<dbReference type="InterPro" id="IPR036291">
    <property type="entry name" value="NAD(P)-bd_dom_sf"/>
</dbReference>
<keyword evidence="9" id="KW-1185">Reference proteome</keyword>
<dbReference type="Pfam" id="PF08240">
    <property type="entry name" value="ADH_N"/>
    <property type="match status" value="1"/>
</dbReference>
<dbReference type="PANTHER" id="PTHR43161:SF9">
    <property type="entry name" value="SORBITOL DEHYDROGENASE"/>
    <property type="match status" value="1"/>
</dbReference>
<dbReference type="PANTHER" id="PTHR43161">
    <property type="entry name" value="SORBITOL DEHYDROGENASE"/>
    <property type="match status" value="1"/>
</dbReference>
<keyword evidence="4" id="KW-0862">Zinc</keyword>
<comment type="caution">
    <text evidence="8">The sequence shown here is derived from an EMBL/GenBank/DDBJ whole genome shotgun (WGS) entry which is preliminary data.</text>
</comment>
<reference evidence="8 9" key="1">
    <citation type="journal article" date="2015" name="Antonie Van Leeuwenhoek">
        <title>Prauserella endophytica sp. nov., an endophytic actinobacterium isolated from Tamarix taklamakanensis.</title>
        <authorList>
            <person name="Liu J.M."/>
            <person name="Habden X."/>
            <person name="Guo L."/>
            <person name="Tuo L."/>
            <person name="Jiang Z.K."/>
            <person name="Liu S.W."/>
            <person name="Liu X.F."/>
            <person name="Chen L."/>
            <person name="Li R.F."/>
            <person name="Zhang Y.Q."/>
            <person name="Sun C.H."/>
        </authorList>
    </citation>
    <scope>NUCLEOTIDE SEQUENCE [LARGE SCALE GENOMIC DNA]</scope>
    <source>
        <strain evidence="8 9">CGMCC 4.7182</strain>
    </source>
</reference>
<evidence type="ECO:0000256" key="5">
    <source>
        <dbReference type="ARBA" id="ARBA00023002"/>
    </source>
</evidence>
<evidence type="ECO:0000259" key="7">
    <source>
        <dbReference type="Pfam" id="PF08240"/>
    </source>
</evidence>
<dbReference type="Gene3D" id="3.40.50.720">
    <property type="entry name" value="NAD(P)-binding Rossmann-like Domain"/>
    <property type="match status" value="1"/>
</dbReference>
<evidence type="ECO:0000259" key="6">
    <source>
        <dbReference type="Pfam" id="PF00107"/>
    </source>
</evidence>
<dbReference type="EMBL" id="SWMS01000004">
    <property type="protein sequence ID" value="TKG71800.1"/>
    <property type="molecule type" value="Genomic_DNA"/>
</dbReference>
<evidence type="ECO:0000313" key="8">
    <source>
        <dbReference type="EMBL" id="TKG71800.1"/>
    </source>
</evidence>
<sequence length="348" mass="35121">MRALVFHGPGSIAVEERPDPVPEAGEVLLRVLATGICGSDVHGYTGENGRRHPGQVMGHETVGTVAAGDAATLAGAGLAIGDTVTVNPVLGCGGCEACAEGEEQACPRRRVIGVDPTIVSAFADLLVAPARNVVPLPQDMPSEHGALVEPLSVGYHAARRGRCSERDRVLVLGGGPIGQACVLAATRLGARGVVVSEPNPARAALVSGLGATALDPRDGELASAAADALGGPATLVLDAVGSTASLADAFAASARGGRVVLVGMNQPEVTLPAYAISTAERELIGAFCYNRDDFASTARWAATVPDALESLVDGSVGWSGAPGAFADLASGTSSASKILVRPDQEEQQ</sequence>
<dbReference type="RefSeq" id="WP_113641020.1">
    <property type="nucleotide sequence ID" value="NZ_SWMS01000004.1"/>
</dbReference>
<keyword evidence="5" id="KW-0560">Oxidoreductase</keyword>
<evidence type="ECO:0000256" key="4">
    <source>
        <dbReference type="ARBA" id="ARBA00022833"/>
    </source>
</evidence>
<dbReference type="Gene3D" id="3.90.180.10">
    <property type="entry name" value="Medium-chain alcohol dehydrogenases, catalytic domain"/>
    <property type="match status" value="1"/>
</dbReference>
<comment type="similarity">
    <text evidence="2">Belongs to the zinc-containing alcohol dehydrogenase family.</text>
</comment>
<dbReference type="InterPro" id="IPR013149">
    <property type="entry name" value="ADH-like_C"/>
</dbReference>
<accession>A0ABY2S7C1</accession>
<feature type="domain" description="Alcohol dehydrogenase-like N-terminal" evidence="7">
    <location>
        <begin position="24"/>
        <end position="138"/>
    </location>
</feature>
<dbReference type="InterPro" id="IPR011032">
    <property type="entry name" value="GroES-like_sf"/>
</dbReference>
<name>A0ABY2S7C1_9PSEU</name>
<dbReference type="InterPro" id="IPR013154">
    <property type="entry name" value="ADH-like_N"/>
</dbReference>
<keyword evidence="3" id="KW-0479">Metal-binding</keyword>
<organism evidence="8 9">
    <name type="scientific">Prauserella endophytica</name>
    <dbReference type="NCBI Taxonomy" id="1592324"/>
    <lineage>
        <taxon>Bacteria</taxon>
        <taxon>Bacillati</taxon>
        <taxon>Actinomycetota</taxon>
        <taxon>Actinomycetes</taxon>
        <taxon>Pseudonocardiales</taxon>
        <taxon>Pseudonocardiaceae</taxon>
        <taxon>Prauserella</taxon>
        <taxon>Prauserella coralliicola group</taxon>
    </lineage>
</organism>
<dbReference type="SUPFAM" id="SSF50129">
    <property type="entry name" value="GroES-like"/>
    <property type="match status" value="1"/>
</dbReference>